<dbReference type="SUPFAM" id="SSF102114">
    <property type="entry name" value="Radical SAM enzymes"/>
    <property type="match status" value="1"/>
</dbReference>
<keyword evidence="11 13" id="KW-0411">Iron-sulfur</keyword>
<evidence type="ECO:0000256" key="12">
    <source>
        <dbReference type="ARBA" id="ARBA00051157"/>
    </source>
</evidence>
<dbReference type="AlphaFoldDB" id="A0A842HB33"/>
<proteinExistence type="inferred from homology"/>
<evidence type="ECO:0000313" key="16">
    <source>
        <dbReference type="EMBL" id="MBC2593632.1"/>
    </source>
</evidence>
<dbReference type="GO" id="GO:0051539">
    <property type="term" value="F:4 iron, 4 sulfur cluster binding"/>
    <property type="evidence" value="ECO:0007669"/>
    <property type="project" value="UniProtKB-KW"/>
</dbReference>
<evidence type="ECO:0000256" key="9">
    <source>
        <dbReference type="ARBA" id="ARBA00022756"/>
    </source>
</evidence>
<evidence type="ECO:0000256" key="3">
    <source>
        <dbReference type="ARBA" id="ARBA00012236"/>
    </source>
</evidence>
<dbReference type="SFLD" id="SFLDF00272">
    <property type="entry name" value="biotin_synthase"/>
    <property type="match status" value="1"/>
</dbReference>
<dbReference type="InterPro" id="IPR024177">
    <property type="entry name" value="Biotin_synthase"/>
</dbReference>
<dbReference type="InterPro" id="IPR006638">
    <property type="entry name" value="Elp3/MiaA/NifB-like_rSAM"/>
</dbReference>
<comment type="subunit">
    <text evidence="13">Homodimer.</text>
</comment>
<dbReference type="PANTHER" id="PTHR22976">
    <property type="entry name" value="BIOTIN SYNTHASE"/>
    <property type="match status" value="1"/>
</dbReference>
<evidence type="ECO:0000256" key="13">
    <source>
        <dbReference type="HAMAP-Rule" id="MF_01694"/>
    </source>
</evidence>
<dbReference type="HAMAP" id="MF_01694">
    <property type="entry name" value="BioB"/>
    <property type="match status" value="1"/>
</dbReference>
<dbReference type="InterPro" id="IPR007197">
    <property type="entry name" value="rSAM"/>
</dbReference>
<dbReference type="NCBIfam" id="TIGR00433">
    <property type="entry name" value="bioB"/>
    <property type="match status" value="1"/>
</dbReference>
<dbReference type="GO" id="GO:0051537">
    <property type="term" value="F:2 iron, 2 sulfur cluster binding"/>
    <property type="evidence" value="ECO:0007669"/>
    <property type="project" value="UniProtKB-KW"/>
</dbReference>
<comment type="cofactor">
    <cofactor evidence="14">
        <name>[2Fe-2S] cluster</name>
        <dbReference type="ChEBI" id="CHEBI:190135"/>
    </cofactor>
    <text evidence="14">Binds 1 [2Fe-2S] cluster. The cluster is coordinated with 3 cysteines and 1 arginine.</text>
</comment>
<keyword evidence="10 13" id="KW-0408">Iron</keyword>
<comment type="cofactor">
    <cofactor evidence="13 14">
        <name>[4Fe-4S] cluster</name>
        <dbReference type="ChEBI" id="CHEBI:49883"/>
    </cofactor>
    <text evidence="13 14">Binds 1 [4Fe-4S] cluster. The cluster is coordinated with 3 cysteines and an exchangeable S-adenosyl-L-methionine.</text>
</comment>
<dbReference type="PIRSF" id="PIRSF001619">
    <property type="entry name" value="Biotin_synth"/>
    <property type="match status" value="1"/>
</dbReference>
<comment type="caution">
    <text evidence="16">The sequence shown here is derived from an EMBL/GenBank/DDBJ whole genome shotgun (WGS) entry which is preliminary data.</text>
</comment>
<keyword evidence="17" id="KW-1185">Reference proteome</keyword>
<dbReference type="SFLD" id="SFLDS00029">
    <property type="entry name" value="Radical_SAM"/>
    <property type="match status" value="1"/>
</dbReference>
<comment type="cofactor">
    <cofactor evidence="13">
        <name>[2Fe-2S] cluster</name>
        <dbReference type="ChEBI" id="CHEBI:190135"/>
    </cofactor>
    <text evidence="13">Binds 1 [2Fe-2S] cluster. The cluster is coordinated with 3 cysteines and 1 arginine.</text>
</comment>
<dbReference type="GO" id="GO:0004076">
    <property type="term" value="F:biotin synthase activity"/>
    <property type="evidence" value="ECO:0007669"/>
    <property type="project" value="UniProtKB-UniRule"/>
</dbReference>
<dbReference type="SFLD" id="SFLDG01278">
    <property type="entry name" value="biotin_synthase_like"/>
    <property type="match status" value="1"/>
</dbReference>
<dbReference type="InterPro" id="IPR013785">
    <property type="entry name" value="Aldolase_TIM"/>
</dbReference>
<dbReference type="InterPro" id="IPR058240">
    <property type="entry name" value="rSAM_sf"/>
</dbReference>
<keyword evidence="6 13" id="KW-0949">S-adenosyl-L-methionine</keyword>
<feature type="binding site" evidence="13 14">
    <location>
        <position position="48"/>
    </location>
    <ligand>
        <name>[4Fe-4S] cluster</name>
        <dbReference type="ChEBI" id="CHEBI:49883"/>
        <note>4Fe-4S-S-AdoMet</note>
    </ligand>
</feature>
<evidence type="ECO:0000256" key="7">
    <source>
        <dbReference type="ARBA" id="ARBA00022714"/>
    </source>
</evidence>
<evidence type="ECO:0000256" key="2">
    <source>
        <dbReference type="ARBA" id="ARBA00010765"/>
    </source>
</evidence>
<dbReference type="EC" id="2.8.1.6" evidence="3 13"/>
<dbReference type="Pfam" id="PF04055">
    <property type="entry name" value="Radical_SAM"/>
    <property type="match status" value="1"/>
</dbReference>
<feature type="binding site" evidence="13 14">
    <location>
        <position position="184"/>
    </location>
    <ligand>
        <name>[2Fe-2S] cluster</name>
        <dbReference type="ChEBI" id="CHEBI:190135"/>
    </ligand>
</feature>
<dbReference type="GO" id="GO:0009102">
    <property type="term" value="P:biotin biosynthetic process"/>
    <property type="evidence" value="ECO:0007669"/>
    <property type="project" value="UniProtKB-UniRule"/>
</dbReference>
<evidence type="ECO:0000256" key="10">
    <source>
        <dbReference type="ARBA" id="ARBA00023004"/>
    </source>
</evidence>
<sequence length="352" mass="38923">MTTLDQLKEIYNLPLTTLILRAQEVHHRHQDPAGVQLCTLKSIKTGKCSEDCKYCPQSAHNDTGLEPEKLLDTERVMFDARRAKADGATRFCMGAAWRKVYTNSQFENILETVSSVKALDLEVCCTLGMLDVNQARALKDAGCDVYNHNIDSSREFYSKIITTRTYDDRLNTIKNVREAGMEVCCGGILGMGESVDDRLKMLLELANMDPQPDSVPINALVAVKGTPLEDQPFVDSIEFVRTIATARIAMPYSIVRLSAGRSQMSEEMHALCYLAGANSIFLGDRLLTTENPRQHEDRKLLDKLGLHDMHPDKAREIHARSKAQSESCGCESASAESAVVVEAGKAAEPVLS</sequence>
<feature type="binding site" evidence="13 14">
    <location>
        <position position="92"/>
    </location>
    <ligand>
        <name>[2Fe-2S] cluster</name>
        <dbReference type="ChEBI" id="CHEBI:190135"/>
    </ligand>
</feature>
<evidence type="ECO:0000256" key="11">
    <source>
        <dbReference type="ARBA" id="ARBA00023014"/>
    </source>
</evidence>
<keyword evidence="8 13" id="KW-0479">Metal-binding</keyword>
<comment type="similarity">
    <text evidence="2 13">Belongs to the radical SAM superfamily. Biotin synthase family.</text>
</comment>
<dbReference type="SMART" id="SM00729">
    <property type="entry name" value="Elp3"/>
    <property type="match status" value="1"/>
</dbReference>
<comment type="pathway">
    <text evidence="1 13">Cofactor biosynthesis; biotin biosynthesis; biotin from 7,8-diaminononanoate: step 2/2.</text>
</comment>
<gene>
    <name evidence="13 16" type="primary">bioB</name>
    <name evidence="16" type="ORF">H5P28_05090</name>
</gene>
<name>A0A842HB33_9BACT</name>
<evidence type="ECO:0000256" key="5">
    <source>
        <dbReference type="ARBA" id="ARBA00022679"/>
    </source>
</evidence>
<evidence type="ECO:0000256" key="6">
    <source>
        <dbReference type="ARBA" id="ARBA00022691"/>
    </source>
</evidence>
<dbReference type="InterPro" id="IPR010722">
    <property type="entry name" value="BATS_dom"/>
</dbReference>
<feature type="domain" description="Radical SAM core" evidence="15">
    <location>
        <begin position="33"/>
        <end position="261"/>
    </location>
</feature>
<feature type="binding site" evidence="13 14">
    <location>
        <position position="52"/>
    </location>
    <ligand>
        <name>[4Fe-4S] cluster</name>
        <dbReference type="ChEBI" id="CHEBI:49883"/>
        <note>4Fe-4S-S-AdoMet</note>
    </ligand>
</feature>
<feature type="binding site" evidence="13 14">
    <location>
        <position position="124"/>
    </location>
    <ligand>
        <name>[2Fe-2S] cluster</name>
        <dbReference type="ChEBI" id="CHEBI:190135"/>
    </ligand>
</feature>
<dbReference type="Pfam" id="PF06968">
    <property type="entry name" value="BATS"/>
    <property type="match status" value="1"/>
</dbReference>
<dbReference type="SFLD" id="SFLDG01060">
    <property type="entry name" value="BATS_domain_containing"/>
    <property type="match status" value="1"/>
</dbReference>
<reference evidence="16 17" key="1">
    <citation type="submission" date="2020-07" db="EMBL/GenBank/DDBJ databases">
        <authorList>
            <person name="Feng X."/>
        </authorList>
    </citation>
    <scope>NUCLEOTIDE SEQUENCE [LARGE SCALE GENOMIC DNA]</scope>
    <source>
        <strain evidence="16 17">JCM31066</strain>
    </source>
</reference>
<dbReference type="Proteomes" id="UP000546464">
    <property type="component" value="Unassembled WGS sequence"/>
</dbReference>
<feature type="binding site" evidence="13 14">
    <location>
        <position position="256"/>
    </location>
    <ligand>
        <name>[2Fe-2S] cluster</name>
        <dbReference type="ChEBI" id="CHEBI:190135"/>
    </ligand>
</feature>
<comment type="catalytic activity">
    <reaction evidence="12 13">
        <text>(4R,5S)-dethiobiotin + (sulfur carrier)-SH + 2 reduced [2Fe-2S]-[ferredoxin] + 2 S-adenosyl-L-methionine = (sulfur carrier)-H + biotin + 2 5'-deoxyadenosine + 2 L-methionine + 2 oxidized [2Fe-2S]-[ferredoxin]</text>
        <dbReference type="Rhea" id="RHEA:22060"/>
        <dbReference type="Rhea" id="RHEA-COMP:10000"/>
        <dbReference type="Rhea" id="RHEA-COMP:10001"/>
        <dbReference type="Rhea" id="RHEA-COMP:14737"/>
        <dbReference type="Rhea" id="RHEA-COMP:14739"/>
        <dbReference type="ChEBI" id="CHEBI:17319"/>
        <dbReference type="ChEBI" id="CHEBI:29917"/>
        <dbReference type="ChEBI" id="CHEBI:33737"/>
        <dbReference type="ChEBI" id="CHEBI:33738"/>
        <dbReference type="ChEBI" id="CHEBI:57586"/>
        <dbReference type="ChEBI" id="CHEBI:57844"/>
        <dbReference type="ChEBI" id="CHEBI:59789"/>
        <dbReference type="ChEBI" id="CHEBI:64428"/>
        <dbReference type="ChEBI" id="CHEBI:149473"/>
        <dbReference type="EC" id="2.8.1.6"/>
    </reaction>
</comment>
<dbReference type="SMART" id="SM00876">
    <property type="entry name" value="BATS"/>
    <property type="match status" value="1"/>
</dbReference>
<evidence type="ECO:0000256" key="8">
    <source>
        <dbReference type="ARBA" id="ARBA00022723"/>
    </source>
</evidence>
<keyword evidence="4 13" id="KW-0004">4Fe-4S</keyword>
<evidence type="ECO:0000259" key="15">
    <source>
        <dbReference type="PROSITE" id="PS51918"/>
    </source>
</evidence>
<evidence type="ECO:0000256" key="1">
    <source>
        <dbReference type="ARBA" id="ARBA00004942"/>
    </source>
</evidence>
<accession>A0A842HB33</accession>
<dbReference type="InterPro" id="IPR002684">
    <property type="entry name" value="Biotin_synth/BioAB"/>
</dbReference>
<keyword evidence="7 13" id="KW-0001">2Fe-2S</keyword>
<protein>
    <recommendedName>
        <fullName evidence="3 13">Biotin synthase</fullName>
        <ecNumber evidence="3 13">2.8.1.6</ecNumber>
    </recommendedName>
</protein>
<keyword evidence="5 13" id="KW-0808">Transferase</keyword>
<dbReference type="CDD" id="cd01335">
    <property type="entry name" value="Radical_SAM"/>
    <property type="match status" value="1"/>
</dbReference>
<evidence type="ECO:0000256" key="4">
    <source>
        <dbReference type="ARBA" id="ARBA00022485"/>
    </source>
</evidence>
<organism evidence="16 17">
    <name type="scientific">Ruficoccus amylovorans</name>
    <dbReference type="NCBI Taxonomy" id="1804625"/>
    <lineage>
        <taxon>Bacteria</taxon>
        <taxon>Pseudomonadati</taxon>
        <taxon>Verrucomicrobiota</taxon>
        <taxon>Opitutia</taxon>
        <taxon>Puniceicoccales</taxon>
        <taxon>Cerasicoccaceae</taxon>
        <taxon>Ruficoccus</taxon>
    </lineage>
</organism>
<dbReference type="RefSeq" id="WP_185674635.1">
    <property type="nucleotide sequence ID" value="NZ_JACHVB010000014.1"/>
</dbReference>
<dbReference type="PROSITE" id="PS51918">
    <property type="entry name" value="RADICAL_SAM"/>
    <property type="match status" value="1"/>
</dbReference>
<dbReference type="EMBL" id="JACHVB010000014">
    <property type="protein sequence ID" value="MBC2593632.1"/>
    <property type="molecule type" value="Genomic_DNA"/>
</dbReference>
<dbReference type="PANTHER" id="PTHR22976:SF2">
    <property type="entry name" value="BIOTIN SYNTHASE, MITOCHONDRIAL"/>
    <property type="match status" value="1"/>
</dbReference>
<comment type="function">
    <text evidence="13">Catalyzes the conversion of dethiobiotin (DTB) to biotin by the insertion of a sulfur atom into dethiobiotin via a radical-based mechanism.</text>
</comment>
<dbReference type="Gene3D" id="3.20.20.70">
    <property type="entry name" value="Aldolase class I"/>
    <property type="match status" value="1"/>
</dbReference>
<feature type="binding site" evidence="13 14">
    <location>
        <position position="55"/>
    </location>
    <ligand>
        <name>[4Fe-4S] cluster</name>
        <dbReference type="ChEBI" id="CHEBI:49883"/>
        <note>4Fe-4S-S-AdoMet</note>
    </ligand>
</feature>
<dbReference type="GO" id="GO:0005506">
    <property type="term" value="F:iron ion binding"/>
    <property type="evidence" value="ECO:0007669"/>
    <property type="project" value="UniProtKB-UniRule"/>
</dbReference>
<evidence type="ECO:0000313" key="17">
    <source>
        <dbReference type="Proteomes" id="UP000546464"/>
    </source>
</evidence>
<keyword evidence="9 13" id="KW-0093">Biotin biosynthesis</keyword>
<evidence type="ECO:0000256" key="14">
    <source>
        <dbReference type="PIRSR" id="PIRSR001619-1"/>
    </source>
</evidence>
<dbReference type="UniPathway" id="UPA00078">
    <property type="reaction ID" value="UER00162"/>
</dbReference>